<dbReference type="Proteomes" id="UP001049176">
    <property type="component" value="Chromosome 7"/>
</dbReference>
<keyword evidence="5" id="KW-1185">Reference proteome</keyword>
<feature type="region of interest" description="Disordered" evidence="3">
    <location>
        <begin position="1"/>
        <end position="195"/>
    </location>
</feature>
<feature type="compositionally biased region" description="Basic and acidic residues" evidence="3">
    <location>
        <begin position="426"/>
        <end position="456"/>
    </location>
</feature>
<dbReference type="GO" id="GO:0042393">
    <property type="term" value="F:histone binding"/>
    <property type="evidence" value="ECO:0007669"/>
    <property type="project" value="TreeGrafter"/>
</dbReference>
<evidence type="ECO:0000256" key="1">
    <source>
        <dbReference type="ARBA" id="ARBA00006461"/>
    </source>
</evidence>
<keyword evidence="2" id="KW-0175">Coiled coil</keyword>
<feature type="compositionally biased region" description="Basic residues" evidence="3">
    <location>
        <begin position="366"/>
        <end position="381"/>
    </location>
</feature>
<dbReference type="AlphaFoldDB" id="A0A9P7RUJ4"/>
<organism evidence="4 5">
    <name type="scientific">Marasmius oreades</name>
    <name type="common">fairy-ring Marasmius</name>
    <dbReference type="NCBI Taxonomy" id="181124"/>
    <lineage>
        <taxon>Eukaryota</taxon>
        <taxon>Fungi</taxon>
        <taxon>Dikarya</taxon>
        <taxon>Basidiomycota</taxon>
        <taxon>Agaricomycotina</taxon>
        <taxon>Agaricomycetes</taxon>
        <taxon>Agaricomycetidae</taxon>
        <taxon>Agaricales</taxon>
        <taxon>Marasmiineae</taxon>
        <taxon>Marasmiaceae</taxon>
        <taxon>Marasmius</taxon>
    </lineage>
</organism>
<accession>A0A9P7RUJ4</accession>
<feature type="compositionally biased region" description="Basic residues" evidence="3">
    <location>
        <begin position="457"/>
        <end position="467"/>
    </location>
</feature>
<feature type="compositionally biased region" description="Low complexity" evidence="3">
    <location>
        <begin position="328"/>
        <end position="345"/>
    </location>
</feature>
<comment type="similarity">
    <text evidence="1">Belongs to the SPT2 family.</text>
</comment>
<dbReference type="Pfam" id="PF08243">
    <property type="entry name" value="SPT2"/>
    <property type="match status" value="1"/>
</dbReference>
<evidence type="ECO:0008006" key="6">
    <source>
        <dbReference type="Google" id="ProtNLM"/>
    </source>
</evidence>
<feature type="compositionally biased region" description="Basic and acidic residues" evidence="3">
    <location>
        <begin position="25"/>
        <end position="89"/>
    </location>
</feature>
<feature type="compositionally biased region" description="Low complexity" evidence="3">
    <location>
        <begin position="1"/>
        <end position="24"/>
    </location>
</feature>
<evidence type="ECO:0000256" key="3">
    <source>
        <dbReference type="SAM" id="MobiDB-lite"/>
    </source>
</evidence>
<proteinExistence type="inferred from homology"/>
<dbReference type="KEGG" id="more:E1B28_011567"/>
<dbReference type="OrthoDB" id="6259853at2759"/>
<dbReference type="SMART" id="SM00784">
    <property type="entry name" value="SPT2"/>
    <property type="match status" value="1"/>
</dbReference>
<evidence type="ECO:0000256" key="2">
    <source>
        <dbReference type="ARBA" id="ARBA00023054"/>
    </source>
</evidence>
<feature type="compositionally biased region" description="Basic and acidic residues" evidence="3">
    <location>
        <begin position="240"/>
        <end position="257"/>
    </location>
</feature>
<dbReference type="GO" id="GO:0006360">
    <property type="term" value="P:transcription by RNA polymerase I"/>
    <property type="evidence" value="ECO:0007669"/>
    <property type="project" value="TreeGrafter"/>
</dbReference>
<dbReference type="GO" id="GO:0003677">
    <property type="term" value="F:DNA binding"/>
    <property type="evidence" value="ECO:0007669"/>
    <property type="project" value="TreeGrafter"/>
</dbReference>
<evidence type="ECO:0000313" key="4">
    <source>
        <dbReference type="EMBL" id="KAG7089937.1"/>
    </source>
</evidence>
<feature type="region of interest" description="Disordered" evidence="3">
    <location>
        <begin position="416"/>
        <end position="467"/>
    </location>
</feature>
<feature type="compositionally biased region" description="Polar residues" evidence="3">
    <location>
        <begin position="287"/>
        <end position="297"/>
    </location>
</feature>
<reference evidence="4" key="1">
    <citation type="journal article" date="2021" name="Genome Biol. Evol.">
        <title>The assembled and annotated genome of the fairy-ring fungus Marasmius oreades.</title>
        <authorList>
            <person name="Hiltunen M."/>
            <person name="Ament-Velasquez S.L."/>
            <person name="Johannesson H."/>
        </authorList>
    </citation>
    <scope>NUCLEOTIDE SEQUENCE</scope>
    <source>
        <strain evidence="4">03SP1</strain>
    </source>
</reference>
<dbReference type="PANTHER" id="PTHR22691">
    <property type="entry name" value="YEAST SPT2-RELATED"/>
    <property type="match status" value="1"/>
</dbReference>
<dbReference type="PANTHER" id="PTHR22691:SF8">
    <property type="entry name" value="PROTEIN SPT2 HOMOLOG"/>
    <property type="match status" value="1"/>
</dbReference>
<dbReference type="GO" id="GO:0005730">
    <property type="term" value="C:nucleolus"/>
    <property type="evidence" value="ECO:0007669"/>
    <property type="project" value="TreeGrafter"/>
</dbReference>
<dbReference type="GeneID" id="66080642"/>
<feature type="compositionally biased region" description="Low complexity" evidence="3">
    <location>
        <begin position="184"/>
        <end position="195"/>
    </location>
</feature>
<gene>
    <name evidence="4" type="ORF">E1B28_011567</name>
</gene>
<dbReference type="EMBL" id="CM032187">
    <property type="protein sequence ID" value="KAG7089937.1"/>
    <property type="molecule type" value="Genomic_DNA"/>
</dbReference>
<evidence type="ECO:0000313" key="5">
    <source>
        <dbReference type="Proteomes" id="UP001049176"/>
    </source>
</evidence>
<feature type="compositionally biased region" description="Polar residues" evidence="3">
    <location>
        <begin position="258"/>
        <end position="278"/>
    </location>
</feature>
<feature type="compositionally biased region" description="Polar residues" evidence="3">
    <location>
        <begin position="155"/>
        <end position="167"/>
    </location>
</feature>
<comment type="caution">
    <text evidence="4">The sequence shown here is derived from an EMBL/GenBank/DDBJ whole genome shotgun (WGS) entry which is preliminary data.</text>
</comment>
<protein>
    <recommendedName>
        <fullName evidence="6">SPT2 chromatin protein</fullName>
    </recommendedName>
</protein>
<name>A0A9P7RUJ4_9AGAR</name>
<dbReference type="InterPro" id="IPR013256">
    <property type="entry name" value="Chromatin_SPT2"/>
</dbReference>
<feature type="region of interest" description="Disordered" evidence="3">
    <location>
        <begin position="240"/>
        <end position="387"/>
    </location>
</feature>
<dbReference type="GO" id="GO:0006334">
    <property type="term" value="P:nucleosome assembly"/>
    <property type="evidence" value="ECO:0007669"/>
    <property type="project" value="TreeGrafter"/>
</dbReference>
<feature type="compositionally biased region" description="Basic and acidic residues" evidence="3">
    <location>
        <begin position="138"/>
        <end position="147"/>
    </location>
</feature>
<sequence length="467" mass="52789">MSSFSALMALSATQTSSQQATVQKALEERQRKEREQRKKAEEKDRKQKELDQKLRLKYFENEKKEEERRKKREEEEKEREAARQRRAEAQKNALLYGPKKGGSKSSGASAHSQPREGGARRKRLSDDEDEISSGVALTREELREKKLQATLKKSMGSTNRSTISRQYQKPGARLKGGAVDLPTSSQEVGSSSGMSVKERLAAMPNTLTKLNANKRDTRTIDEIVQDIARAKELKTLDGDEAKGFNDWFGDGKKEKTNSRPTSAAPTSRADTPLSSSSPVALGGANSVKHSAASNVKHVTSVVKTPLTKSAMAKTISRSTSLERERFTTSKVSSKSSTTLLSQRSSAPAPSFKKKRPRSPTPERYPVKRRHSPQASSRHKRRDLSEELDDVNVSNMIWQIMGKKRSDYVRNDGIFSDEEDMEAGASDLEREEYRSARIAKREDLLEQEAERRREEEKRRRKKERERGY</sequence>
<dbReference type="RefSeq" id="XP_043006407.1">
    <property type="nucleotide sequence ID" value="XM_043156620.1"/>
</dbReference>